<evidence type="ECO:0000256" key="1">
    <source>
        <dbReference type="ARBA" id="ARBA00004123"/>
    </source>
</evidence>
<dbReference type="PANTHER" id="PTHR13031:SF0">
    <property type="entry name" value="RIBONUCLEASE P PROTEIN SUBUNIT P30"/>
    <property type="match status" value="1"/>
</dbReference>
<dbReference type="GO" id="GO:0000447">
    <property type="term" value="P:endonucleolytic cleavage in ITS1 to separate SSU-rRNA from 5.8S rRNA and LSU-rRNA from tricistronic rRNA transcript (SSU-rRNA, 5.8S rRNA, LSU-rRNA)"/>
    <property type="evidence" value="ECO:0007669"/>
    <property type="project" value="EnsemblFungi"/>
</dbReference>
<dbReference type="InterPro" id="IPR002738">
    <property type="entry name" value="RNase_P_p30"/>
</dbReference>
<comment type="caution">
    <text evidence="4">The sequence shown here is derived from an EMBL/GenBank/DDBJ whole genome shotgun (WGS) entry which is preliminary data.</text>
</comment>
<dbReference type="GO" id="GO:0008033">
    <property type="term" value="P:tRNA processing"/>
    <property type="evidence" value="ECO:0007669"/>
    <property type="project" value="UniProtKB-KW"/>
</dbReference>
<dbReference type="GO" id="GO:0003723">
    <property type="term" value="F:RNA binding"/>
    <property type="evidence" value="ECO:0007669"/>
    <property type="project" value="TreeGrafter"/>
</dbReference>
<protein>
    <submittedName>
        <fullName evidence="4">Uncharacterized protein</fullName>
    </submittedName>
</protein>
<dbReference type="Gene3D" id="3.20.20.140">
    <property type="entry name" value="Metal-dependent hydrolases"/>
    <property type="match status" value="1"/>
</dbReference>
<reference evidence="5" key="1">
    <citation type="journal article" date="2016" name="Nat. Commun.">
        <title>Genome analysis of three Pneumocystis species reveals adaptation mechanisms to life exclusively in mammalian hosts.</title>
        <authorList>
            <person name="Ma L."/>
            <person name="Chen Z."/>
            <person name="Huang D.W."/>
            <person name="Kutty G."/>
            <person name="Ishihara M."/>
            <person name="Wang H."/>
            <person name="Abouelleil A."/>
            <person name="Bishop L."/>
            <person name="Davey E."/>
            <person name="Deng R."/>
            <person name="Deng X."/>
            <person name="Fan L."/>
            <person name="Fantoni G."/>
            <person name="Fitzgerald M."/>
            <person name="Gogineni E."/>
            <person name="Goldberg J.M."/>
            <person name="Handley G."/>
            <person name="Hu X."/>
            <person name="Huber C."/>
            <person name="Jiao X."/>
            <person name="Jones K."/>
            <person name="Levin J.Z."/>
            <person name="Liu Y."/>
            <person name="Macdonald P."/>
            <person name="Melnikov A."/>
            <person name="Raley C."/>
            <person name="Sassi M."/>
            <person name="Sherman B.T."/>
            <person name="Song X."/>
            <person name="Sykes S."/>
            <person name="Tran B."/>
            <person name="Walsh L."/>
            <person name="Xia Y."/>
            <person name="Yang J."/>
            <person name="Young S."/>
            <person name="Zeng Q."/>
            <person name="Zheng X."/>
            <person name="Stephens R."/>
            <person name="Nusbaum C."/>
            <person name="Birren B.W."/>
            <person name="Azadi P."/>
            <person name="Lempicki R.A."/>
            <person name="Cuomo C.A."/>
            <person name="Kovacs J.A."/>
        </authorList>
    </citation>
    <scope>NUCLEOTIDE SEQUENCE [LARGE SCALE GENOMIC DNA]</scope>
    <source>
        <strain evidence="5">RU7</strain>
    </source>
</reference>
<dbReference type="Proteomes" id="UP000053447">
    <property type="component" value="Unassembled WGS sequence"/>
</dbReference>
<dbReference type="GeneID" id="28941870"/>
<accession>A0A0W4ZEZ7</accession>
<name>A0A0W4ZEZ7_PNEJ7</name>
<dbReference type="RefSeq" id="XP_018228221.1">
    <property type="nucleotide sequence ID" value="XM_018375615.1"/>
</dbReference>
<evidence type="ECO:0000313" key="4">
    <source>
        <dbReference type="EMBL" id="KTW26890.1"/>
    </source>
</evidence>
<keyword evidence="5" id="KW-1185">Reference proteome</keyword>
<organism evidence="4 5">
    <name type="scientific">Pneumocystis jirovecii (strain RU7)</name>
    <name type="common">Human pneumocystis pneumonia agent</name>
    <dbReference type="NCBI Taxonomy" id="1408657"/>
    <lineage>
        <taxon>Eukaryota</taxon>
        <taxon>Fungi</taxon>
        <taxon>Dikarya</taxon>
        <taxon>Ascomycota</taxon>
        <taxon>Taphrinomycotina</taxon>
        <taxon>Pneumocystomycetes</taxon>
        <taxon>Pneumocystaceae</taxon>
        <taxon>Pneumocystis</taxon>
    </lineage>
</organism>
<keyword evidence="3" id="KW-0819">tRNA processing</keyword>
<dbReference type="PANTHER" id="PTHR13031">
    <property type="entry name" value="RIBONUCLEASE P SUBUNIT P30"/>
    <property type="match status" value="1"/>
</dbReference>
<evidence type="ECO:0000256" key="2">
    <source>
        <dbReference type="ARBA" id="ARBA00007331"/>
    </source>
</evidence>
<gene>
    <name evidence="4" type="ORF">T551_03352</name>
</gene>
<dbReference type="OrthoDB" id="17948at2759"/>
<dbReference type="GO" id="GO:0005655">
    <property type="term" value="C:nucleolar ribonuclease P complex"/>
    <property type="evidence" value="ECO:0007669"/>
    <property type="project" value="TreeGrafter"/>
</dbReference>
<dbReference type="Pfam" id="PF01876">
    <property type="entry name" value="RNase_P_p30"/>
    <property type="match status" value="1"/>
</dbReference>
<proteinExistence type="inferred from homology"/>
<sequence>MYDLNVLWHGSGVSENEMKKMIIFLNELGYSTIALNYMVYGKIGKKITNPIRPDIVQCRKPMRILSRVTIVLDEGSQNYNLACFYFPIYSATDAFDILAVRPTTEKMFQHVCTSMDVDIISLDMSQRLPFYIKHSTVGIAITRGIRLEICYASGISDTNCRKHLICNASALVRATRGKGIIISSEASNLIYCRSGYDVINLSTFWGLSQEKGRNALGKEARSVIIHGEARKNATKGIIKLVENEILQKNNKS</sequence>
<dbReference type="InterPro" id="IPR016195">
    <property type="entry name" value="Pol/histidinol_Pase-like"/>
</dbReference>
<dbReference type="EMBL" id="LFWA01000016">
    <property type="protein sequence ID" value="KTW26890.1"/>
    <property type="molecule type" value="Genomic_DNA"/>
</dbReference>
<dbReference type="eggNOG" id="KOG2363">
    <property type="taxonomic scope" value="Eukaryota"/>
</dbReference>
<dbReference type="STRING" id="1408657.A0A0W4ZEZ7"/>
<dbReference type="SUPFAM" id="SSF89550">
    <property type="entry name" value="PHP domain-like"/>
    <property type="match status" value="1"/>
</dbReference>
<comment type="subcellular location">
    <subcellularLocation>
        <location evidence="1">Nucleus</location>
    </subcellularLocation>
</comment>
<dbReference type="AlphaFoldDB" id="A0A0W4ZEZ7"/>
<dbReference type="VEuPathDB" id="FungiDB:T551_03352"/>
<evidence type="ECO:0000256" key="3">
    <source>
        <dbReference type="ARBA" id="ARBA00022694"/>
    </source>
</evidence>
<comment type="similarity">
    <text evidence="2">Belongs to the eukaryotic/archaeal RNase P protein component 3 family.</text>
</comment>
<evidence type="ECO:0000313" key="5">
    <source>
        <dbReference type="Proteomes" id="UP000053447"/>
    </source>
</evidence>